<evidence type="ECO:0008006" key="3">
    <source>
        <dbReference type="Google" id="ProtNLM"/>
    </source>
</evidence>
<dbReference type="Proteomes" id="UP000249008">
    <property type="component" value="Chromosome 1"/>
</dbReference>
<dbReference type="KEGG" id="ful:C4N20_15825"/>
<dbReference type="RefSeq" id="WP_005980095.1">
    <property type="nucleotide sequence ID" value="NZ_CABKNW010000004.1"/>
</dbReference>
<organism evidence="1 2">
    <name type="scientific">Fusobacterium ulcerans</name>
    <dbReference type="NCBI Taxonomy" id="861"/>
    <lineage>
        <taxon>Bacteria</taxon>
        <taxon>Fusobacteriati</taxon>
        <taxon>Fusobacteriota</taxon>
        <taxon>Fusobacteriia</taxon>
        <taxon>Fusobacteriales</taxon>
        <taxon>Fusobacteriaceae</taxon>
        <taxon>Fusobacterium</taxon>
    </lineage>
</organism>
<sequence>MSKLKKIPVYLVSKNGIPVHISTNKEVAEDIVKENAGHTYQVLYLPLTKQFIKTCIATAE</sequence>
<protein>
    <recommendedName>
        <fullName evidence="3">DUF5678 domain-containing protein</fullName>
    </recommendedName>
</protein>
<evidence type="ECO:0000313" key="1">
    <source>
        <dbReference type="EMBL" id="SQJ03985.1"/>
    </source>
</evidence>
<name>A0AAX2JAR5_9FUSO</name>
<reference evidence="1 2" key="1">
    <citation type="submission" date="2018-06" db="EMBL/GenBank/DDBJ databases">
        <authorList>
            <consortium name="Pathogen Informatics"/>
            <person name="Doyle S."/>
        </authorList>
    </citation>
    <scope>NUCLEOTIDE SEQUENCE [LARGE SCALE GENOMIC DNA]</scope>
    <source>
        <strain evidence="1 2">NCTC12112</strain>
    </source>
</reference>
<gene>
    <name evidence="1" type="ORF">NCTC12112_01748</name>
</gene>
<dbReference type="EMBL" id="LS483487">
    <property type="protein sequence ID" value="SQJ03985.1"/>
    <property type="molecule type" value="Genomic_DNA"/>
</dbReference>
<accession>A0AAX2JAR5</accession>
<dbReference type="AlphaFoldDB" id="A0AAX2JAR5"/>
<dbReference type="GeneID" id="78456296"/>
<evidence type="ECO:0000313" key="2">
    <source>
        <dbReference type="Proteomes" id="UP000249008"/>
    </source>
</evidence>
<proteinExistence type="predicted"/>